<proteinExistence type="predicted"/>
<evidence type="ECO:0000256" key="6">
    <source>
        <dbReference type="PROSITE-ProRule" id="PRU00024"/>
    </source>
</evidence>
<dbReference type="Gene3D" id="4.10.830.40">
    <property type="match status" value="1"/>
</dbReference>
<keyword evidence="2" id="KW-0479">Metal-binding</keyword>
<dbReference type="InterPro" id="IPR001841">
    <property type="entry name" value="Znf_RING"/>
</dbReference>
<dbReference type="PANTHER" id="PTHR25465">
    <property type="entry name" value="B-BOX DOMAIN CONTAINING"/>
    <property type="match status" value="1"/>
</dbReference>
<feature type="domain" description="B30.2/SPRY" evidence="10">
    <location>
        <begin position="452"/>
        <end position="645"/>
    </location>
</feature>
<protein>
    <recommendedName>
        <fullName evidence="13">Tripartite motif-containing protein 16-like</fullName>
    </recommendedName>
</protein>
<dbReference type="PRINTS" id="PR01407">
    <property type="entry name" value="BUTYPHLNCDUF"/>
</dbReference>
<evidence type="ECO:0000256" key="4">
    <source>
        <dbReference type="ARBA" id="ARBA00022833"/>
    </source>
</evidence>
<keyword evidence="3 6" id="KW-0863">Zinc-finger</keyword>
<dbReference type="InterPro" id="IPR051051">
    <property type="entry name" value="E3_ubiq-ligase_TRIM/RNF"/>
</dbReference>
<dbReference type="SMART" id="SM00449">
    <property type="entry name" value="SPRY"/>
    <property type="match status" value="1"/>
</dbReference>
<dbReference type="GO" id="GO:0005737">
    <property type="term" value="C:cytoplasm"/>
    <property type="evidence" value="ECO:0007669"/>
    <property type="project" value="UniProtKB-ARBA"/>
</dbReference>
<keyword evidence="5" id="KW-0391">Immunity</keyword>
<dbReference type="Pfam" id="PF25600">
    <property type="entry name" value="TRIM_CC"/>
    <property type="match status" value="1"/>
</dbReference>
<dbReference type="AlphaFoldDB" id="A0A8C7JVV9"/>
<dbReference type="SUPFAM" id="SSF57850">
    <property type="entry name" value="RING/U-box"/>
    <property type="match status" value="1"/>
</dbReference>
<dbReference type="SMART" id="SM00336">
    <property type="entry name" value="BBOX"/>
    <property type="match status" value="1"/>
</dbReference>
<name>A0A8C7JVV9_ONCKI</name>
<dbReference type="Pfam" id="PF13765">
    <property type="entry name" value="PRY"/>
    <property type="match status" value="1"/>
</dbReference>
<dbReference type="PROSITE" id="PS00518">
    <property type="entry name" value="ZF_RING_1"/>
    <property type="match status" value="1"/>
</dbReference>
<dbReference type="GeneTree" id="ENSGT01150000286899"/>
<dbReference type="PROSITE" id="PS50188">
    <property type="entry name" value="B302_SPRY"/>
    <property type="match status" value="1"/>
</dbReference>
<organism evidence="11 12">
    <name type="scientific">Oncorhynchus kisutch</name>
    <name type="common">Coho salmon</name>
    <name type="synonym">Salmo kisutch</name>
    <dbReference type="NCBI Taxonomy" id="8019"/>
    <lineage>
        <taxon>Eukaryota</taxon>
        <taxon>Metazoa</taxon>
        <taxon>Chordata</taxon>
        <taxon>Craniata</taxon>
        <taxon>Vertebrata</taxon>
        <taxon>Euteleostomi</taxon>
        <taxon>Actinopterygii</taxon>
        <taxon>Neopterygii</taxon>
        <taxon>Teleostei</taxon>
        <taxon>Protacanthopterygii</taxon>
        <taxon>Salmoniformes</taxon>
        <taxon>Salmonidae</taxon>
        <taxon>Salmoninae</taxon>
        <taxon>Oncorhynchus</taxon>
    </lineage>
</organism>
<dbReference type="Ensembl" id="ENSOKIT00005098477.1">
    <property type="protein sequence ID" value="ENSOKIP00005092181.1"/>
    <property type="gene ID" value="ENSOKIG00005040158.1"/>
</dbReference>
<keyword evidence="4" id="KW-0862">Zinc</keyword>
<dbReference type="Gene3D" id="3.30.40.10">
    <property type="entry name" value="Zinc/RING finger domain, C3HC4 (zinc finger)"/>
    <property type="match status" value="1"/>
</dbReference>
<evidence type="ECO:0008006" key="13">
    <source>
        <dbReference type="Google" id="ProtNLM"/>
    </source>
</evidence>
<dbReference type="Pfam" id="PF15227">
    <property type="entry name" value="zf-C3HC4_4"/>
    <property type="match status" value="1"/>
</dbReference>
<dbReference type="Pfam" id="PF00643">
    <property type="entry name" value="zf-B_box"/>
    <property type="match status" value="1"/>
</dbReference>
<feature type="domain" description="RING-type" evidence="8">
    <location>
        <begin position="103"/>
        <end position="146"/>
    </location>
</feature>
<evidence type="ECO:0000313" key="11">
    <source>
        <dbReference type="Ensembl" id="ENSOKIP00005092181.1"/>
    </source>
</evidence>
<reference evidence="11" key="2">
    <citation type="submission" date="2025-09" db="UniProtKB">
        <authorList>
            <consortium name="Ensembl"/>
        </authorList>
    </citation>
    <scope>IDENTIFICATION</scope>
</reference>
<dbReference type="SUPFAM" id="SSF49899">
    <property type="entry name" value="Concanavalin A-like lectins/glucanases"/>
    <property type="match status" value="1"/>
</dbReference>
<dbReference type="InterPro" id="IPR013320">
    <property type="entry name" value="ConA-like_dom_sf"/>
</dbReference>
<dbReference type="SMART" id="SM00589">
    <property type="entry name" value="PRY"/>
    <property type="match status" value="1"/>
</dbReference>
<evidence type="ECO:0000313" key="12">
    <source>
        <dbReference type="Proteomes" id="UP000694557"/>
    </source>
</evidence>
<evidence type="ECO:0000256" key="1">
    <source>
        <dbReference type="ARBA" id="ARBA00022588"/>
    </source>
</evidence>
<dbReference type="InterPro" id="IPR017907">
    <property type="entry name" value="Znf_RING_CS"/>
</dbReference>
<dbReference type="PROSITE" id="PS50119">
    <property type="entry name" value="ZF_BBOX"/>
    <property type="match status" value="1"/>
</dbReference>
<dbReference type="CDD" id="cd19769">
    <property type="entry name" value="Bbox2_TRIM16-like"/>
    <property type="match status" value="1"/>
</dbReference>
<keyword evidence="12" id="KW-1185">Reference proteome</keyword>
<dbReference type="InterPro" id="IPR001870">
    <property type="entry name" value="B30.2/SPRY"/>
</dbReference>
<gene>
    <name evidence="11" type="primary">LOC109867443</name>
</gene>
<dbReference type="GO" id="GO:0045087">
    <property type="term" value="P:innate immune response"/>
    <property type="evidence" value="ECO:0007669"/>
    <property type="project" value="UniProtKB-KW"/>
</dbReference>
<accession>A0A8C7JVV9</accession>
<evidence type="ECO:0000256" key="2">
    <source>
        <dbReference type="ARBA" id="ARBA00022723"/>
    </source>
</evidence>
<evidence type="ECO:0000259" key="10">
    <source>
        <dbReference type="PROSITE" id="PS50188"/>
    </source>
</evidence>
<evidence type="ECO:0000259" key="8">
    <source>
        <dbReference type="PROSITE" id="PS50089"/>
    </source>
</evidence>
<dbReference type="InterPro" id="IPR003877">
    <property type="entry name" value="SPRY_dom"/>
</dbReference>
<evidence type="ECO:0000259" key="9">
    <source>
        <dbReference type="PROSITE" id="PS50119"/>
    </source>
</evidence>
<dbReference type="InterPro" id="IPR013083">
    <property type="entry name" value="Znf_RING/FYVE/PHD"/>
</dbReference>
<evidence type="ECO:0000256" key="5">
    <source>
        <dbReference type="ARBA" id="ARBA00022859"/>
    </source>
</evidence>
<dbReference type="Proteomes" id="UP000694557">
    <property type="component" value="Unassembled WGS sequence"/>
</dbReference>
<evidence type="ECO:0000256" key="7">
    <source>
        <dbReference type="SAM" id="Coils"/>
    </source>
</evidence>
<dbReference type="InterPro" id="IPR006574">
    <property type="entry name" value="PRY"/>
</dbReference>
<feature type="coiled-coil region" evidence="7">
    <location>
        <begin position="291"/>
        <end position="383"/>
    </location>
</feature>
<keyword evidence="7" id="KW-0175">Coiled coil</keyword>
<dbReference type="InterPro" id="IPR003879">
    <property type="entry name" value="Butyrophylin_SPRY"/>
</dbReference>
<dbReference type="InterPro" id="IPR043136">
    <property type="entry name" value="B30.2/SPRY_sf"/>
</dbReference>
<dbReference type="InterPro" id="IPR058030">
    <property type="entry name" value="TRIM8/14/16/25/29/45/65_CC"/>
</dbReference>
<dbReference type="Pfam" id="PF00622">
    <property type="entry name" value="SPRY"/>
    <property type="match status" value="1"/>
</dbReference>
<sequence>MVILVMYLFKTYLWKCYSSLPGTLKSRSVKMLSNLCVTSHTGLYSGPNSPSDSEHTNSSINLATPTSQFKENESDLRYHSAQAVFVCNKMAEPILKDQDPFFCSICLDLLKDPVTIHCGHSYCMGCINGCWDQDDLKGVYSCPQCRHTFTPRPVLNRSTVLVEVVEKLKRTGPQASPAHCYAGPEDVECDVCTGRKYKAVKYCLVCLVSYCETHLQPHYDSLAFKKHKLVKASTQRQEKICPHHDKLLEVYCCTDRQCICLLCVMDEHKGHDTVSVAAERTEKQKQLGKIQQQYHQRIQEMEKEVQELRQAVKTLTRSAQVTVDATDRIFIELIRSIERRRSEVKELIRAQERIAGSRVQGLLDRLDQEVTEMKRRDAELRQLSNTEDHIYFLQSFQSLSVPPASEALPSPTFNPHISFERVKKLVSGLKVQLDGICKEEIDKISENVMKVQIVRPLEPKTREEFLEYSYELTVDPNTACGTLHLSEKNSKVTWSEGETQAYPDHPDRFTHYDQVLCREGLSGNCYWEAELRGWITVAVSYVALVRKGEGNECRFGGNDQSWSLECSPTSCSFLHDNVKTKIRSHCTSRVGVYLDYKAGTLSFYSISKKVTLLHRVNNTFTEPLYPGFGVGLESSVRIMLPMQST</sequence>
<dbReference type="PROSITE" id="PS50089">
    <property type="entry name" value="ZF_RING_2"/>
    <property type="match status" value="1"/>
</dbReference>
<keyword evidence="1" id="KW-0399">Innate immunity</keyword>
<dbReference type="GO" id="GO:0008270">
    <property type="term" value="F:zinc ion binding"/>
    <property type="evidence" value="ECO:0007669"/>
    <property type="project" value="UniProtKB-KW"/>
</dbReference>
<dbReference type="CDD" id="cd16040">
    <property type="entry name" value="SPRY_PRY_SNTX"/>
    <property type="match status" value="1"/>
</dbReference>
<reference evidence="11" key="1">
    <citation type="submission" date="2025-08" db="UniProtKB">
        <authorList>
            <consortium name="Ensembl"/>
        </authorList>
    </citation>
    <scope>IDENTIFICATION</scope>
</reference>
<dbReference type="PANTHER" id="PTHR25465:SF5">
    <property type="entry name" value="E3 UBIQUITIN_ISG15 LIGASE TRIM25-RELATED"/>
    <property type="match status" value="1"/>
</dbReference>
<dbReference type="SUPFAM" id="SSF57845">
    <property type="entry name" value="B-box zinc-binding domain"/>
    <property type="match status" value="1"/>
</dbReference>
<dbReference type="Gene3D" id="2.60.120.920">
    <property type="match status" value="1"/>
</dbReference>
<dbReference type="InterPro" id="IPR000315">
    <property type="entry name" value="Znf_B-box"/>
</dbReference>
<dbReference type="Gene3D" id="3.30.160.60">
    <property type="entry name" value="Classic Zinc Finger"/>
    <property type="match status" value="1"/>
</dbReference>
<feature type="domain" description="B box-type" evidence="9">
    <location>
        <begin position="236"/>
        <end position="276"/>
    </location>
</feature>
<evidence type="ECO:0000256" key="3">
    <source>
        <dbReference type="ARBA" id="ARBA00022771"/>
    </source>
</evidence>
<dbReference type="SMART" id="SM00184">
    <property type="entry name" value="RING"/>
    <property type="match status" value="1"/>
</dbReference>